<dbReference type="AlphaFoldDB" id="A0A8S9IIH3"/>
<evidence type="ECO:0000256" key="1">
    <source>
        <dbReference type="SAM" id="MobiDB-lite"/>
    </source>
</evidence>
<accession>A0A8S9IIH3</accession>
<reference evidence="2" key="1">
    <citation type="submission" date="2019-12" db="EMBL/GenBank/DDBJ databases">
        <title>Genome sequencing and annotation of Brassica cretica.</title>
        <authorList>
            <person name="Studholme D.J."/>
            <person name="Sarris P.F."/>
        </authorList>
    </citation>
    <scope>NUCLEOTIDE SEQUENCE</scope>
    <source>
        <strain evidence="2">PFS-001/15</strain>
        <tissue evidence="2">Leaf</tissue>
    </source>
</reference>
<organism evidence="2 3">
    <name type="scientific">Brassica cretica</name>
    <name type="common">Mustard</name>
    <dbReference type="NCBI Taxonomy" id="69181"/>
    <lineage>
        <taxon>Eukaryota</taxon>
        <taxon>Viridiplantae</taxon>
        <taxon>Streptophyta</taxon>
        <taxon>Embryophyta</taxon>
        <taxon>Tracheophyta</taxon>
        <taxon>Spermatophyta</taxon>
        <taxon>Magnoliopsida</taxon>
        <taxon>eudicotyledons</taxon>
        <taxon>Gunneridae</taxon>
        <taxon>Pentapetalae</taxon>
        <taxon>rosids</taxon>
        <taxon>malvids</taxon>
        <taxon>Brassicales</taxon>
        <taxon>Brassicaceae</taxon>
        <taxon>Brassiceae</taxon>
        <taxon>Brassica</taxon>
    </lineage>
</organism>
<evidence type="ECO:0000313" key="3">
    <source>
        <dbReference type="Proteomes" id="UP000712281"/>
    </source>
</evidence>
<comment type="caution">
    <text evidence="2">The sequence shown here is derived from an EMBL/GenBank/DDBJ whole genome shotgun (WGS) entry which is preliminary data.</text>
</comment>
<evidence type="ECO:0000313" key="2">
    <source>
        <dbReference type="EMBL" id="KAF2569554.1"/>
    </source>
</evidence>
<sequence length="125" mass="14425">MVLTSWGANCWGQNRSRRNQCLKVPAQELRNTMDTEIAMSWNVILIATWMDDIATETALKESPDLLMHKPMQGRRERSYDRYRYARDGYGAMGPLRDEGRAYRSGPGPYDRPSRAGGRSSSHERW</sequence>
<gene>
    <name evidence="2" type="ORF">F2Q68_00025517</name>
</gene>
<feature type="region of interest" description="Disordered" evidence="1">
    <location>
        <begin position="88"/>
        <end position="125"/>
    </location>
</feature>
<proteinExistence type="predicted"/>
<dbReference type="EMBL" id="QGKW02001911">
    <property type="protein sequence ID" value="KAF2569554.1"/>
    <property type="molecule type" value="Genomic_DNA"/>
</dbReference>
<name>A0A8S9IIH3_BRACR</name>
<dbReference type="Proteomes" id="UP000712281">
    <property type="component" value="Unassembled WGS sequence"/>
</dbReference>
<protein>
    <submittedName>
        <fullName evidence="2">Uncharacterized protein</fullName>
    </submittedName>
</protein>